<feature type="transmembrane region" description="Helical" evidence="2">
    <location>
        <begin position="167"/>
        <end position="189"/>
    </location>
</feature>
<feature type="compositionally biased region" description="Polar residues" evidence="1">
    <location>
        <begin position="288"/>
        <end position="298"/>
    </location>
</feature>
<keyword evidence="2" id="KW-0812">Transmembrane</keyword>
<dbReference type="EMBL" id="AEPB01000019">
    <property type="protein sequence ID" value="EGA90332.1"/>
    <property type="molecule type" value="Genomic_DNA"/>
</dbReference>
<sequence length="403" mass="46037">MTSRFVSFRYFVLDAFIISLVLVFVDQPVVWRWIAIALFASGAAYLLFSTYSYRLLVGIGISLVATGVMWFVGIPLWLALLLGMLTVYMLHGRYLTFYNGFSDDHHFLIKFVAVFSVCWVILLLNPEAQSAQSLFTIVPAAILFYALSHVCYLYMRYKSEGARFSQGASALLIVFSLASAAAIVTFFIADEVRLGLGWAVGGAIRLLFWPLALLMEQITEFLSGLSTEEEMQETIDKLGPDEKMTQNDQPVYEAMATDYPVEILLGLVILGCLIALVLWLRKTKPESQEPTQENSNSIKRSHHHSTDSVVSVATKPLENPMDLHQIREVFRELEKTAKEQKLGREEYETVREWVSRMKWDVSDAFYHTYDRVRYGDKQLPESQIVQFIIDIQKIKNDYLKENV</sequence>
<evidence type="ECO:0000256" key="1">
    <source>
        <dbReference type="SAM" id="MobiDB-lite"/>
    </source>
</evidence>
<protein>
    <recommendedName>
        <fullName evidence="5">DUF4129 domain-containing protein</fullName>
    </recommendedName>
</protein>
<dbReference type="AlphaFoldDB" id="E7RFB2"/>
<gene>
    <name evidence="3" type="ORF">GPDM_05771</name>
</gene>
<name>E7RFB2_9BACL</name>
<keyword evidence="2" id="KW-0472">Membrane</keyword>
<proteinExistence type="predicted"/>
<organism evidence="3 4">
    <name type="scientific">Planococcus donghaensis MPA1U2</name>
    <dbReference type="NCBI Taxonomy" id="933115"/>
    <lineage>
        <taxon>Bacteria</taxon>
        <taxon>Bacillati</taxon>
        <taxon>Bacillota</taxon>
        <taxon>Bacilli</taxon>
        <taxon>Bacillales</taxon>
        <taxon>Caryophanaceae</taxon>
        <taxon>Planococcus</taxon>
    </lineage>
</organism>
<feature type="transmembrane region" description="Helical" evidence="2">
    <location>
        <begin position="7"/>
        <end position="25"/>
    </location>
</feature>
<accession>E7RFB2</accession>
<dbReference type="eggNOG" id="ENOG5032W3F">
    <property type="taxonomic scope" value="Bacteria"/>
</dbReference>
<reference evidence="3 4" key="1">
    <citation type="journal article" date="2011" name="J. Bacteriol.">
        <title>The Draft Genome of Planococcus donghaensis MPA1U2 Reveals Nonsporulation Pathways Controlled by a Conserved Spo0A Regulon.</title>
        <authorList>
            <person name="Pearson M.D."/>
            <person name="Noller H.F."/>
        </authorList>
    </citation>
    <scope>NUCLEOTIDE SEQUENCE [LARGE SCALE GENOMIC DNA]</scope>
    <source>
        <strain evidence="3 4">MPA1U2</strain>
    </source>
</reference>
<dbReference type="RefSeq" id="WP_008429810.1">
    <property type="nucleotide sequence ID" value="NZ_AEPB01000019.1"/>
</dbReference>
<evidence type="ECO:0000313" key="3">
    <source>
        <dbReference type="EMBL" id="EGA90332.1"/>
    </source>
</evidence>
<feature type="transmembrane region" description="Helical" evidence="2">
    <location>
        <begin position="55"/>
        <end position="87"/>
    </location>
</feature>
<evidence type="ECO:0008006" key="5">
    <source>
        <dbReference type="Google" id="ProtNLM"/>
    </source>
</evidence>
<feature type="region of interest" description="Disordered" evidence="1">
    <location>
        <begin position="286"/>
        <end position="306"/>
    </location>
</feature>
<evidence type="ECO:0000313" key="4">
    <source>
        <dbReference type="Proteomes" id="UP000003052"/>
    </source>
</evidence>
<dbReference type="OrthoDB" id="2453008at2"/>
<keyword evidence="2" id="KW-1133">Transmembrane helix</keyword>
<feature type="transmembrane region" description="Helical" evidence="2">
    <location>
        <begin position="263"/>
        <end position="280"/>
    </location>
</feature>
<evidence type="ECO:0000256" key="2">
    <source>
        <dbReference type="SAM" id="Phobius"/>
    </source>
</evidence>
<feature type="transmembrane region" description="Helical" evidence="2">
    <location>
        <begin position="31"/>
        <end position="48"/>
    </location>
</feature>
<comment type="caution">
    <text evidence="3">The sequence shown here is derived from an EMBL/GenBank/DDBJ whole genome shotgun (WGS) entry which is preliminary data.</text>
</comment>
<dbReference type="Proteomes" id="UP000003052">
    <property type="component" value="Unassembled WGS sequence"/>
</dbReference>
<feature type="transmembrane region" description="Helical" evidence="2">
    <location>
        <begin position="107"/>
        <end position="125"/>
    </location>
</feature>
<feature type="transmembrane region" description="Helical" evidence="2">
    <location>
        <begin position="134"/>
        <end position="155"/>
    </location>
</feature>